<organism evidence="1 2">
    <name type="scientific">Sorghum bicolor</name>
    <name type="common">Sorghum</name>
    <name type="synonym">Sorghum vulgare</name>
    <dbReference type="NCBI Taxonomy" id="4558"/>
    <lineage>
        <taxon>Eukaryota</taxon>
        <taxon>Viridiplantae</taxon>
        <taxon>Streptophyta</taxon>
        <taxon>Embryophyta</taxon>
        <taxon>Tracheophyta</taxon>
        <taxon>Spermatophyta</taxon>
        <taxon>Magnoliopsida</taxon>
        <taxon>Liliopsida</taxon>
        <taxon>Poales</taxon>
        <taxon>Poaceae</taxon>
        <taxon>PACMAD clade</taxon>
        <taxon>Panicoideae</taxon>
        <taxon>Andropogonodae</taxon>
        <taxon>Andropogoneae</taxon>
        <taxon>Sorghinae</taxon>
        <taxon>Sorghum</taxon>
    </lineage>
</organism>
<evidence type="ECO:0000313" key="1">
    <source>
        <dbReference type="EMBL" id="KXG22150.1"/>
    </source>
</evidence>
<reference evidence="2" key="2">
    <citation type="journal article" date="2018" name="Plant J.">
        <title>The Sorghum bicolor reference genome: improved assembly, gene annotations, a transcriptome atlas, and signatures of genome organization.</title>
        <authorList>
            <person name="McCormick R.F."/>
            <person name="Truong S.K."/>
            <person name="Sreedasyam A."/>
            <person name="Jenkins J."/>
            <person name="Shu S."/>
            <person name="Sims D."/>
            <person name="Kennedy M."/>
            <person name="Amirebrahimi M."/>
            <person name="Weers B.D."/>
            <person name="McKinley B."/>
            <person name="Mattison A."/>
            <person name="Morishige D.T."/>
            <person name="Grimwood J."/>
            <person name="Schmutz J."/>
            <person name="Mullet J.E."/>
        </authorList>
    </citation>
    <scope>NUCLEOTIDE SEQUENCE [LARGE SCALE GENOMIC DNA]</scope>
    <source>
        <strain evidence="2">cv. BTx623</strain>
    </source>
</reference>
<dbReference type="Gramene" id="KXG22150">
    <property type="protein sequence ID" value="KXG22150"/>
    <property type="gene ID" value="SORBI_3009G161600"/>
</dbReference>
<evidence type="ECO:0000313" key="2">
    <source>
        <dbReference type="Proteomes" id="UP000000768"/>
    </source>
</evidence>
<gene>
    <name evidence="1" type="ORF">SORBI_3009G161600</name>
</gene>
<proteinExistence type="predicted"/>
<dbReference type="AlphaFoldDB" id="A0A1B6P8T2"/>
<dbReference type="InParanoid" id="A0A1B6P8T2"/>
<protein>
    <submittedName>
        <fullName evidence="1">Uncharacterized protein</fullName>
    </submittedName>
</protein>
<reference evidence="1 2" key="1">
    <citation type="journal article" date="2009" name="Nature">
        <title>The Sorghum bicolor genome and the diversification of grasses.</title>
        <authorList>
            <person name="Paterson A.H."/>
            <person name="Bowers J.E."/>
            <person name="Bruggmann R."/>
            <person name="Dubchak I."/>
            <person name="Grimwood J."/>
            <person name="Gundlach H."/>
            <person name="Haberer G."/>
            <person name="Hellsten U."/>
            <person name="Mitros T."/>
            <person name="Poliakov A."/>
            <person name="Schmutz J."/>
            <person name="Spannagl M."/>
            <person name="Tang H."/>
            <person name="Wang X."/>
            <person name="Wicker T."/>
            <person name="Bharti A.K."/>
            <person name="Chapman J."/>
            <person name="Feltus F.A."/>
            <person name="Gowik U."/>
            <person name="Grigoriev I.V."/>
            <person name="Lyons E."/>
            <person name="Maher C.A."/>
            <person name="Martis M."/>
            <person name="Narechania A."/>
            <person name="Otillar R.P."/>
            <person name="Penning B.W."/>
            <person name="Salamov A.A."/>
            <person name="Wang Y."/>
            <person name="Zhang L."/>
            <person name="Carpita N.C."/>
            <person name="Freeling M."/>
            <person name="Gingle A.R."/>
            <person name="Hash C.T."/>
            <person name="Keller B."/>
            <person name="Klein P."/>
            <person name="Kresovich S."/>
            <person name="McCann M.C."/>
            <person name="Ming R."/>
            <person name="Peterson D.G."/>
            <person name="Mehboob-ur-Rahman"/>
            <person name="Ware D."/>
            <person name="Westhoff P."/>
            <person name="Mayer K.F."/>
            <person name="Messing J."/>
            <person name="Rokhsar D.S."/>
        </authorList>
    </citation>
    <scope>NUCLEOTIDE SEQUENCE [LARGE SCALE GENOMIC DNA]</scope>
    <source>
        <strain evidence="2">cv. BTx623</strain>
    </source>
</reference>
<dbReference type="Proteomes" id="UP000000768">
    <property type="component" value="Chromosome 9"/>
</dbReference>
<accession>A0A1B6P8T2</accession>
<sequence>MSPRAGQRSASLNAQRLNVRRAGGAVALPGCSAAPPIPGQDAGRVGTAAGCQRGRPLELLPSSPPCTPRLLMCYSKP</sequence>
<name>A0A1B6P8T2_SORBI</name>
<keyword evidence="2" id="KW-1185">Reference proteome</keyword>
<dbReference type="EMBL" id="CM000768">
    <property type="protein sequence ID" value="KXG22150.1"/>
    <property type="molecule type" value="Genomic_DNA"/>
</dbReference>